<sequence>MIIVVRTDLKMEKGKIAAQAGHAAVDCALKAVRHHPHLLDMWKRDGQPKIVLKVNSEEELRTVTSGGLIRSLICDAGRTQVKSGTFTALGIGPGYSTFLLIGPSELIDQFTGHLKLF</sequence>
<dbReference type="RefSeq" id="XP_029654528.1">
    <property type="nucleotide sequence ID" value="XM_029798668.2"/>
</dbReference>
<dbReference type="SUPFAM" id="SSF102462">
    <property type="entry name" value="Peptidyl-tRNA hydrolase II"/>
    <property type="match status" value="1"/>
</dbReference>
<accession>A0A6P7TRY4</accession>
<dbReference type="FunFam" id="3.40.1490.10:FF:000001">
    <property type="entry name" value="Peptidyl-tRNA hydrolase 2"/>
    <property type="match status" value="1"/>
</dbReference>
<dbReference type="AlphaFoldDB" id="A0A6P7TRY4"/>
<organism evidence="5 6">
    <name type="scientific">Octopus sinensis</name>
    <name type="common">East Asian common octopus</name>
    <dbReference type="NCBI Taxonomy" id="2607531"/>
    <lineage>
        <taxon>Eukaryota</taxon>
        <taxon>Metazoa</taxon>
        <taxon>Spiralia</taxon>
        <taxon>Lophotrochozoa</taxon>
        <taxon>Mollusca</taxon>
        <taxon>Cephalopoda</taxon>
        <taxon>Coleoidea</taxon>
        <taxon>Octopodiformes</taxon>
        <taxon>Octopoda</taxon>
        <taxon>Incirrata</taxon>
        <taxon>Octopodidae</taxon>
        <taxon>Octopus</taxon>
    </lineage>
</organism>
<dbReference type="Gene3D" id="3.40.1490.10">
    <property type="entry name" value="Bit1"/>
    <property type="match status" value="1"/>
</dbReference>
<comment type="catalytic activity">
    <reaction evidence="4">
        <text>an N-acyl-L-alpha-aminoacyl-tRNA + H2O = an N-acyl-L-amino acid + a tRNA + H(+)</text>
        <dbReference type="Rhea" id="RHEA:54448"/>
        <dbReference type="Rhea" id="RHEA-COMP:10123"/>
        <dbReference type="Rhea" id="RHEA-COMP:13883"/>
        <dbReference type="ChEBI" id="CHEBI:15377"/>
        <dbReference type="ChEBI" id="CHEBI:15378"/>
        <dbReference type="ChEBI" id="CHEBI:59874"/>
        <dbReference type="ChEBI" id="CHEBI:78442"/>
        <dbReference type="ChEBI" id="CHEBI:138191"/>
        <dbReference type="EC" id="3.1.1.29"/>
    </reaction>
</comment>
<comment type="similarity">
    <text evidence="3">Belongs to the PTH2 family.</text>
</comment>
<dbReference type="Proteomes" id="UP000515154">
    <property type="component" value="Unplaced"/>
</dbReference>
<dbReference type="InterPro" id="IPR023476">
    <property type="entry name" value="Pep_tRNA_hydro_II_dom_sf"/>
</dbReference>
<evidence type="ECO:0000256" key="3">
    <source>
        <dbReference type="ARBA" id="ARBA00038050"/>
    </source>
</evidence>
<dbReference type="PANTHER" id="PTHR12649:SF11">
    <property type="entry name" value="PEPTIDYL-TRNA HYDROLASE 2, MITOCHONDRIAL"/>
    <property type="match status" value="1"/>
</dbReference>
<dbReference type="KEGG" id="osn:115227981"/>
<dbReference type="Pfam" id="PF01981">
    <property type="entry name" value="PTH2"/>
    <property type="match status" value="1"/>
</dbReference>
<dbReference type="CDD" id="cd02430">
    <property type="entry name" value="PTH2"/>
    <property type="match status" value="1"/>
</dbReference>
<gene>
    <name evidence="6" type="primary">LOC115227981</name>
</gene>
<evidence type="ECO:0000256" key="1">
    <source>
        <dbReference type="ARBA" id="ARBA00013260"/>
    </source>
</evidence>
<evidence type="ECO:0000313" key="6">
    <source>
        <dbReference type="RefSeq" id="XP_029654528.1"/>
    </source>
</evidence>
<reference evidence="6" key="1">
    <citation type="submission" date="2025-08" db="UniProtKB">
        <authorList>
            <consortium name="RefSeq"/>
        </authorList>
    </citation>
    <scope>IDENTIFICATION</scope>
</reference>
<dbReference type="PANTHER" id="PTHR12649">
    <property type="entry name" value="PEPTIDYL-TRNA HYDROLASE 2"/>
    <property type="match status" value="1"/>
</dbReference>
<dbReference type="GO" id="GO:0005829">
    <property type="term" value="C:cytosol"/>
    <property type="evidence" value="ECO:0007669"/>
    <property type="project" value="TreeGrafter"/>
</dbReference>
<dbReference type="InterPro" id="IPR002833">
    <property type="entry name" value="PTH2"/>
</dbReference>
<dbReference type="EC" id="3.1.1.29" evidence="1"/>
<protein>
    <recommendedName>
        <fullName evidence="1">peptidyl-tRNA hydrolase</fullName>
        <ecNumber evidence="1">3.1.1.29</ecNumber>
    </recommendedName>
</protein>
<evidence type="ECO:0000313" key="5">
    <source>
        <dbReference type="Proteomes" id="UP000515154"/>
    </source>
</evidence>
<keyword evidence="5" id="KW-1185">Reference proteome</keyword>
<evidence type="ECO:0000256" key="2">
    <source>
        <dbReference type="ARBA" id="ARBA00022801"/>
    </source>
</evidence>
<dbReference type="GO" id="GO:0004045">
    <property type="term" value="F:peptidyl-tRNA hydrolase activity"/>
    <property type="evidence" value="ECO:0007669"/>
    <property type="project" value="UniProtKB-EC"/>
</dbReference>
<evidence type="ECO:0000256" key="4">
    <source>
        <dbReference type="ARBA" id="ARBA00048707"/>
    </source>
</evidence>
<proteinExistence type="inferred from homology"/>
<dbReference type="NCBIfam" id="TIGR00283">
    <property type="entry name" value="arch_pth2"/>
    <property type="match status" value="1"/>
</dbReference>
<name>A0A6P7TRY4_9MOLL</name>
<keyword evidence="2" id="KW-0378">Hydrolase</keyword>